<evidence type="ECO:0000313" key="2">
    <source>
        <dbReference type="EMBL" id="TSC65157.1"/>
    </source>
</evidence>
<evidence type="ECO:0008006" key="4">
    <source>
        <dbReference type="Google" id="ProtNLM"/>
    </source>
</evidence>
<protein>
    <recommendedName>
        <fullName evidence="4">Cell division protein FtsL</fullName>
    </recommendedName>
</protein>
<dbReference type="EMBL" id="VMFF01000065">
    <property type="protein sequence ID" value="TSC65157.1"/>
    <property type="molecule type" value="Genomic_DNA"/>
</dbReference>
<keyword evidence="1" id="KW-0812">Transmembrane</keyword>
<feature type="transmembrane region" description="Helical" evidence="1">
    <location>
        <begin position="39"/>
        <end position="59"/>
    </location>
</feature>
<name>A0A554J9Z2_9BACT</name>
<evidence type="ECO:0000256" key="1">
    <source>
        <dbReference type="SAM" id="Phobius"/>
    </source>
</evidence>
<proteinExistence type="predicted"/>
<comment type="caution">
    <text evidence="2">The sequence shown here is derived from an EMBL/GenBank/DDBJ whole genome shotgun (WGS) entry which is preliminary data.</text>
</comment>
<sequence length="122" mass="13968">MGRYFALSMNLPAQHQRYSRESRVKTTKNNILLNNRTGVFVFVALCLMLLTYIVQINSFSTKGYEIKSLEKKITSLKEEQKALQIQSAELQSFQRIQGDTSIINMVPVSTITYIQTTALSER</sequence>
<evidence type="ECO:0000313" key="3">
    <source>
        <dbReference type="Proteomes" id="UP000319613"/>
    </source>
</evidence>
<dbReference type="Proteomes" id="UP000319613">
    <property type="component" value="Unassembled WGS sequence"/>
</dbReference>
<dbReference type="AlphaFoldDB" id="A0A554J9Z2"/>
<keyword evidence="1" id="KW-0472">Membrane</keyword>
<keyword evidence="1" id="KW-1133">Transmembrane helix</keyword>
<gene>
    <name evidence="2" type="ORF">G01um101477_607</name>
</gene>
<accession>A0A554J9Z2</accession>
<organism evidence="2 3">
    <name type="scientific">Candidatus Doudnabacteria bacterium Gr01-1014_77</name>
    <dbReference type="NCBI Taxonomy" id="2017133"/>
    <lineage>
        <taxon>Bacteria</taxon>
        <taxon>Candidatus Doudnaibacteriota</taxon>
    </lineage>
</organism>
<reference evidence="2 3" key="1">
    <citation type="submission" date="2017-07" db="EMBL/GenBank/DDBJ databases">
        <title>Mechanisms for carbon and nitrogen cycling indicate functional differentiation within the Candidate Phyla Radiation.</title>
        <authorList>
            <person name="Danczak R.E."/>
            <person name="Johnston M.D."/>
            <person name="Kenah C."/>
            <person name="Slattery M."/>
            <person name="Wrighton K.C."/>
            <person name="Wilkins M.J."/>
        </authorList>
    </citation>
    <scope>NUCLEOTIDE SEQUENCE [LARGE SCALE GENOMIC DNA]</scope>
    <source>
        <strain evidence="2">Gr01-1014_77</strain>
    </source>
</reference>